<accession>A0A3S5I467</accession>
<keyword evidence="1" id="KW-0614">Plasmid</keyword>
<organism evidence="1">
    <name type="scientific">Citrobacter freundii</name>
    <dbReference type="NCBI Taxonomy" id="546"/>
    <lineage>
        <taxon>Bacteria</taxon>
        <taxon>Pseudomonadati</taxon>
        <taxon>Pseudomonadota</taxon>
        <taxon>Gammaproteobacteria</taxon>
        <taxon>Enterobacterales</taxon>
        <taxon>Enterobacteriaceae</taxon>
        <taxon>Citrobacter</taxon>
        <taxon>Citrobacter freundii complex</taxon>
    </lineage>
</organism>
<protein>
    <submittedName>
        <fullName evidence="1">Uncharacterized protein</fullName>
    </submittedName>
</protein>
<geneLocation type="plasmid" evidence="1">
    <name>pHNTS45-1</name>
</geneLocation>
<evidence type="ECO:0000313" key="1">
    <source>
        <dbReference type="EMBL" id="AZZ88323.1"/>
    </source>
</evidence>
<reference evidence="1" key="1">
    <citation type="submission" date="2018-11" db="EMBL/GenBank/DDBJ databases">
        <title>Complete sequence of plasmid pHNTS45-1.</title>
        <authorList>
            <person name="Liu J.H."/>
            <person name="Huang X.Y."/>
            <person name="Lv L.C."/>
        </authorList>
    </citation>
    <scope>NUCLEOTIDE SEQUENCE</scope>
    <source>
        <strain evidence="1">TS45CTX</strain>
        <plasmid evidence="1">pHNTS45-1</plasmid>
    </source>
</reference>
<dbReference type="AlphaFoldDB" id="A0A3S5I467"/>
<name>A0A3S5I467_CITFR</name>
<proteinExistence type="predicted"/>
<dbReference type="EMBL" id="MK167988">
    <property type="protein sequence ID" value="AZZ88323.1"/>
    <property type="molecule type" value="Genomic_DNA"/>
</dbReference>
<sequence>MRKNLSKNPQSPLANILGFQWLVAGVFSKQNVLTHTTYHNTFNGVSPH</sequence>